<dbReference type="Proteomes" id="UP000192599">
    <property type="component" value="Unassembled WGS sequence"/>
</dbReference>
<name>A0A1V9VAC2_9BACT</name>
<evidence type="ECO:0000313" key="3">
    <source>
        <dbReference type="Proteomes" id="UP000192599"/>
    </source>
</evidence>
<comment type="caution">
    <text evidence="2">The sequence shown here is derived from an EMBL/GenBank/DDBJ whole genome shotgun (WGS) entry which is preliminary data.</text>
</comment>
<dbReference type="SUPFAM" id="SSF53474">
    <property type="entry name" value="alpha/beta-Hydrolases"/>
    <property type="match status" value="1"/>
</dbReference>
<dbReference type="Gene3D" id="3.40.50.1820">
    <property type="entry name" value="alpha/beta hydrolase"/>
    <property type="match status" value="1"/>
</dbReference>
<reference evidence="2 3" key="1">
    <citation type="submission" date="2017-04" db="EMBL/GenBank/DDBJ databases">
        <title>Accumulation and expression of multiple antibiotic resistance genes in Arcobacter cryaerophilus that thrives in sewage.</title>
        <authorList>
            <person name="Millar J.A."/>
            <person name="Raghavan R."/>
        </authorList>
    </citation>
    <scope>NUCLEOTIDE SEQUENCE [LARGE SCALE GENOMIC DNA]</scope>
    <source>
        <strain evidence="2 3">AZT-1</strain>
    </source>
</reference>
<dbReference type="InterPro" id="IPR029058">
    <property type="entry name" value="AB_hydrolase_fold"/>
</dbReference>
<proteinExistence type="predicted"/>
<dbReference type="EMBL" id="LNTC01000132">
    <property type="protein sequence ID" value="OQR40985.1"/>
    <property type="molecule type" value="Genomic_DNA"/>
</dbReference>
<sequence length="234" mass="27302">MEKEKIYFIPGLMTDIRLWSRALPSLKDDFEIIHIPIPSSTDFDEIVNILNKEFKEEKINILGFSLGGYIASYFTCKYPNRVKRLFTVAATPGTTSKIEKVRREKKLEEFEGINDFFGLDFEKAIMLLEEQNQSDLSLAQTMVDMFNDLGRDTFLTQLKSTFNRVDLFDKLKDKTIPMYMLYSSNDRLLDLEALDKLHNQKHNIKLIIRDGTSHNIPLEFPELFASSVKEWIKE</sequence>
<gene>
    <name evidence="2" type="ORF">AS859_08395</name>
</gene>
<dbReference type="InterPro" id="IPR050266">
    <property type="entry name" value="AB_hydrolase_sf"/>
</dbReference>
<dbReference type="PANTHER" id="PTHR43798">
    <property type="entry name" value="MONOACYLGLYCEROL LIPASE"/>
    <property type="match status" value="1"/>
</dbReference>
<feature type="domain" description="AB hydrolase-1" evidence="1">
    <location>
        <begin position="41"/>
        <end position="220"/>
    </location>
</feature>
<dbReference type="AlphaFoldDB" id="A0A1V9VAC2"/>
<evidence type="ECO:0000259" key="1">
    <source>
        <dbReference type="Pfam" id="PF00561"/>
    </source>
</evidence>
<dbReference type="InterPro" id="IPR000073">
    <property type="entry name" value="AB_hydrolase_1"/>
</dbReference>
<evidence type="ECO:0000313" key="2">
    <source>
        <dbReference type="EMBL" id="OQR40985.1"/>
    </source>
</evidence>
<accession>A0A1V9VAC2</accession>
<dbReference type="Pfam" id="PF00561">
    <property type="entry name" value="Abhydrolase_1"/>
    <property type="match status" value="1"/>
</dbReference>
<protein>
    <recommendedName>
        <fullName evidence="1">AB hydrolase-1 domain-containing protein</fullName>
    </recommendedName>
</protein>
<organism evidence="2 3">
    <name type="scientific">Aliarcobacter cryaerophilus</name>
    <dbReference type="NCBI Taxonomy" id="28198"/>
    <lineage>
        <taxon>Bacteria</taxon>
        <taxon>Pseudomonadati</taxon>
        <taxon>Campylobacterota</taxon>
        <taxon>Epsilonproteobacteria</taxon>
        <taxon>Campylobacterales</taxon>
        <taxon>Arcobacteraceae</taxon>
        <taxon>Aliarcobacter</taxon>
    </lineage>
</organism>